<protein>
    <submittedName>
        <fullName evidence="1">Uncharacterized protein</fullName>
    </submittedName>
</protein>
<evidence type="ECO:0000313" key="1">
    <source>
        <dbReference type="EMBL" id="MBI6630610.1"/>
    </source>
</evidence>
<dbReference type="Proteomes" id="UP000613255">
    <property type="component" value="Unassembled WGS sequence"/>
</dbReference>
<dbReference type="EMBL" id="JAEIJD010000011">
    <property type="protein sequence ID" value="MBI6630610.1"/>
    <property type="molecule type" value="Genomic_DNA"/>
</dbReference>
<evidence type="ECO:0000313" key="2">
    <source>
        <dbReference type="Proteomes" id="UP000613255"/>
    </source>
</evidence>
<dbReference type="InterPro" id="IPR027417">
    <property type="entry name" value="P-loop_NTPase"/>
</dbReference>
<sequence>MSGKTEEFNAWNPGFSSDIPARLLPLVTLYRPENSTVSYAEAKEAADFCGRKPAEMNAFTAARLVRHELFIRLMADINVPDGPEYPELGEHLRGIAKTILDGYVQPQMPMLEQEFDRLRKRIENRLAVRLDQDIYSRDSGAGTGTAGLLERLGLRKPKPDAKDKLPEAPEVKALLQWQDEVNRGSDAFETGCLRGLLAIVGGIVGQRGRLFADRALVLKWAANWVCNTYGGHRIGQLIQPMIAEAARREGYRVLPFQSAPLFMSVKGGPGAGKSTLRPLQRELATRLGVAWEDFAKISPDYCRKFLLDYDSLGADYKYAAALTAQELEIIDKKIDRYMEQKAAKSEMPHVLVDRFRFDSFMPAPYQKPGGTLLSRFADTAYLFFMITPPEATVERAWERGLKTGRFKALDDMLHFNIEANVGMPQLFFNWVKKTNQKVHFEFLDNDVPLGAGPKTAAFGWNDSLTILDPDCLRSMDRYRCINIDAQRPEDVLRPETGSEEDFVKTCMLQVANVTFADPDTAQVLAQTRDNTCVFDQGGVFAQLGLSGECKRLADRNSTAPAISDDPAAAIAVDVDAERRFTVGRWAEPDT</sequence>
<proteinExistence type="predicted"/>
<dbReference type="SUPFAM" id="SSF52540">
    <property type="entry name" value="P-loop containing nucleoside triphosphate hydrolases"/>
    <property type="match status" value="1"/>
</dbReference>
<accession>A0A934M127</accession>
<gene>
    <name evidence="1" type="ORF">JAO82_12055</name>
</gene>
<name>A0A934M127_9RHOB</name>
<dbReference type="RefSeq" id="WP_198686634.1">
    <property type="nucleotide sequence ID" value="NZ_JAEIJD010000011.1"/>
</dbReference>
<dbReference type="AlphaFoldDB" id="A0A934M127"/>
<reference evidence="1" key="1">
    <citation type="submission" date="2020-12" db="EMBL/GenBank/DDBJ databases">
        <title>Pontibaca salina gen. nov., sp. nov., isolated from marine sediment.</title>
        <authorList>
            <person name="Bo J."/>
            <person name="Wang S."/>
            <person name="Song X."/>
            <person name="Du Z."/>
        </authorList>
    </citation>
    <scope>NUCLEOTIDE SEQUENCE</scope>
    <source>
        <strain evidence="1">S1109L</strain>
    </source>
</reference>
<comment type="caution">
    <text evidence="1">The sequence shown here is derived from an EMBL/GenBank/DDBJ whole genome shotgun (WGS) entry which is preliminary data.</text>
</comment>
<keyword evidence="2" id="KW-1185">Reference proteome</keyword>
<dbReference type="Gene3D" id="3.40.50.300">
    <property type="entry name" value="P-loop containing nucleotide triphosphate hydrolases"/>
    <property type="match status" value="1"/>
</dbReference>
<organism evidence="1 2">
    <name type="scientific">Pontibaca salina</name>
    <dbReference type="NCBI Taxonomy" id="2795731"/>
    <lineage>
        <taxon>Bacteria</taxon>
        <taxon>Pseudomonadati</taxon>
        <taxon>Pseudomonadota</taxon>
        <taxon>Alphaproteobacteria</taxon>
        <taxon>Rhodobacterales</taxon>
        <taxon>Roseobacteraceae</taxon>
        <taxon>Pontibaca</taxon>
    </lineage>
</organism>